<dbReference type="Pfam" id="PF01339">
    <property type="entry name" value="CheB_methylest"/>
    <property type="match status" value="1"/>
</dbReference>
<dbReference type="PIRSF" id="PIRSF036461">
    <property type="entry name" value="Chmtx_methlestr"/>
    <property type="match status" value="1"/>
</dbReference>
<evidence type="ECO:0000313" key="6">
    <source>
        <dbReference type="EMBL" id="XBV86222.1"/>
    </source>
</evidence>
<gene>
    <name evidence="6" type="ORF">ABOD76_07920</name>
</gene>
<feature type="active site" evidence="4">
    <location>
        <position position="134"/>
    </location>
</feature>
<dbReference type="InterPro" id="IPR011247">
    <property type="entry name" value="Chemotax_prot-Glu_Me-esterase"/>
</dbReference>
<evidence type="ECO:0000256" key="4">
    <source>
        <dbReference type="PROSITE-ProRule" id="PRU00050"/>
    </source>
</evidence>
<evidence type="ECO:0000256" key="2">
    <source>
        <dbReference type="ARBA" id="ARBA00039140"/>
    </source>
</evidence>
<organism evidence="6">
    <name type="scientific">Deinococcus sonorensis KR-87</name>
    <dbReference type="NCBI Taxonomy" id="694439"/>
    <lineage>
        <taxon>Bacteria</taxon>
        <taxon>Thermotogati</taxon>
        <taxon>Deinococcota</taxon>
        <taxon>Deinococci</taxon>
        <taxon>Deinococcales</taxon>
        <taxon>Deinococcaceae</taxon>
        <taxon>Deinococcus</taxon>
    </lineage>
</organism>
<name>A0AAU7UDG3_9DEIO</name>
<dbReference type="EMBL" id="CP158299">
    <property type="protein sequence ID" value="XBV86222.1"/>
    <property type="molecule type" value="Genomic_DNA"/>
</dbReference>
<evidence type="ECO:0000259" key="5">
    <source>
        <dbReference type="PROSITE" id="PS50122"/>
    </source>
</evidence>
<dbReference type="GO" id="GO:0000156">
    <property type="term" value="F:phosphorelay response regulator activity"/>
    <property type="evidence" value="ECO:0007669"/>
    <property type="project" value="InterPro"/>
</dbReference>
<dbReference type="AlphaFoldDB" id="A0AAU7UDG3"/>
<protein>
    <recommendedName>
        <fullName evidence="2">protein-glutamate methylesterase</fullName>
        <ecNumber evidence="2">3.1.1.61</ecNumber>
    </recommendedName>
</protein>
<feature type="domain" description="CheB-type methylesterase" evidence="5">
    <location>
        <begin position="6"/>
        <end position="192"/>
    </location>
</feature>
<dbReference type="PANTHER" id="PTHR42872">
    <property type="entry name" value="PROTEIN-GLUTAMATE METHYLESTERASE/PROTEIN-GLUTAMINE GLUTAMINASE"/>
    <property type="match status" value="1"/>
</dbReference>
<proteinExistence type="predicted"/>
<reference evidence="6" key="1">
    <citation type="submission" date="2024-06" db="EMBL/GenBank/DDBJ databases">
        <title>Draft Genome Sequence of Deinococcus sonorensis Type Strain KR-87, a Biofilm Producing Representative of the Genus Deinococcus.</title>
        <authorList>
            <person name="Boren L.S."/>
            <person name="Grosso R.A."/>
            <person name="Hugenberg-Cox A.N."/>
            <person name="Hill J.T.E."/>
            <person name="Albert C.M."/>
            <person name="Tuohy J.M."/>
        </authorList>
    </citation>
    <scope>NUCLEOTIDE SEQUENCE</scope>
    <source>
        <strain evidence="6">KR-87</strain>
    </source>
</reference>
<comment type="catalytic activity">
    <reaction evidence="3">
        <text>[protein]-L-glutamate 5-O-methyl ester + H2O = L-glutamyl-[protein] + methanol + H(+)</text>
        <dbReference type="Rhea" id="RHEA:23236"/>
        <dbReference type="Rhea" id="RHEA-COMP:10208"/>
        <dbReference type="Rhea" id="RHEA-COMP:10311"/>
        <dbReference type="ChEBI" id="CHEBI:15377"/>
        <dbReference type="ChEBI" id="CHEBI:15378"/>
        <dbReference type="ChEBI" id="CHEBI:17790"/>
        <dbReference type="ChEBI" id="CHEBI:29973"/>
        <dbReference type="ChEBI" id="CHEBI:82795"/>
        <dbReference type="EC" id="3.1.1.61"/>
    </reaction>
</comment>
<accession>A0AAU7UDG3</accession>
<keyword evidence="1 4" id="KW-0378">Hydrolase</keyword>
<dbReference type="EC" id="3.1.1.61" evidence="2"/>
<dbReference type="GO" id="GO:0008984">
    <property type="term" value="F:protein-glutamate methylesterase activity"/>
    <property type="evidence" value="ECO:0007669"/>
    <property type="project" value="UniProtKB-EC"/>
</dbReference>
<evidence type="ECO:0000256" key="3">
    <source>
        <dbReference type="ARBA" id="ARBA00048267"/>
    </source>
</evidence>
<feature type="active site" evidence="4">
    <location>
        <position position="42"/>
    </location>
</feature>
<keyword evidence="4" id="KW-0145">Chemotaxis</keyword>
<dbReference type="KEGG" id="dsc:ABOD76_07920"/>
<dbReference type="InterPro" id="IPR000673">
    <property type="entry name" value="Sig_transdc_resp-reg_Me-estase"/>
</dbReference>
<evidence type="ECO:0000256" key="1">
    <source>
        <dbReference type="ARBA" id="ARBA00022801"/>
    </source>
</evidence>
<dbReference type="CDD" id="cd16433">
    <property type="entry name" value="CheB"/>
    <property type="match status" value="1"/>
</dbReference>
<dbReference type="PROSITE" id="PS50122">
    <property type="entry name" value="CHEB"/>
    <property type="match status" value="1"/>
</dbReference>
<dbReference type="SUPFAM" id="SSF52738">
    <property type="entry name" value="Methylesterase CheB, C-terminal domain"/>
    <property type="match status" value="1"/>
</dbReference>
<dbReference type="GO" id="GO:0005737">
    <property type="term" value="C:cytoplasm"/>
    <property type="evidence" value="ECO:0007669"/>
    <property type="project" value="InterPro"/>
</dbReference>
<dbReference type="InterPro" id="IPR035909">
    <property type="entry name" value="CheB_C"/>
</dbReference>
<dbReference type="PANTHER" id="PTHR42872:SF6">
    <property type="entry name" value="PROTEIN-GLUTAMATE METHYLESTERASE_PROTEIN-GLUTAMINE GLUTAMINASE"/>
    <property type="match status" value="1"/>
</dbReference>
<dbReference type="GO" id="GO:0006935">
    <property type="term" value="P:chemotaxis"/>
    <property type="evidence" value="ECO:0007669"/>
    <property type="project" value="UniProtKB-UniRule"/>
</dbReference>
<sequence length="338" mass="36653">MPRPPPIPLVVIGGSAGALDGLMRLVADLPGDFPAAVLVVIHLPPDQPSLLPELLHSAGPLPARAAVDGEPVQAGQVYVAPPDHHLLVGPDRLQLSRGPRENRSRPSIDVLFRSAAYTHGGHVAGVLLSGMQDDGTSGLWAIKQFAGTAIVQHPEEATYPDMPLSAIRLVEVDDILPVREMGARLSGWVNTLGAREGGERMDDAERRRVELELGIAAEDNAFGAGILNQGPLSPFTCPECHGVMVQLKEGAHTRFRCHTGHSFTSSTLMSGVRQMVEDSLWSTVRALEEQVMLLEHLGKHLREAGQLDEADRLERETREALQRSELLRRVAVRKEPPP</sequence>
<dbReference type="Gene3D" id="3.40.50.180">
    <property type="entry name" value="Methylesterase CheB, C-terminal domain"/>
    <property type="match status" value="1"/>
</dbReference>
<feature type="active site" evidence="4">
    <location>
        <position position="15"/>
    </location>
</feature>
<dbReference type="RefSeq" id="WP_350244276.1">
    <property type="nucleotide sequence ID" value="NZ_CP158299.1"/>
</dbReference>